<keyword evidence="2" id="KW-1185">Reference proteome</keyword>
<proteinExistence type="predicted"/>
<name>A0A7R8V682_HERIL</name>
<sequence length="66" mass="7523">MAASRAIDGIQNRFVFHQIVRRALMSQTCKHLIRVNGSHLRRIVSSQIGQVWSILIVNVIIEDRLG</sequence>
<dbReference type="Proteomes" id="UP000594454">
    <property type="component" value="Chromosome 6"/>
</dbReference>
<dbReference type="EMBL" id="LR899014">
    <property type="protein sequence ID" value="CAD7093665.1"/>
    <property type="molecule type" value="Genomic_DNA"/>
</dbReference>
<accession>A0A7R8V682</accession>
<protein>
    <submittedName>
        <fullName evidence="1">Uncharacterized protein</fullName>
    </submittedName>
</protein>
<reference evidence="1 2" key="1">
    <citation type="submission" date="2020-11" db="EMBL/GenBank/DDBJ databases">
        <authorList>
            <person name="Wallbank WR R."/>
            <person name="Pardo Diaz C."/>
            <person name="Kozak K."/>
            <person name="Martin S."/>
            <person name="Jiggins C."/>
            <person name="Moest M."/>
            <person name="Warren A I."/>
            <person name="Generalovic N T."/>
            <person name="Byers J.R.P. K."/>
            <person name="Montejo-Kovacevich G."/>
            <person name="Yen C E."/>
        </authorList>
    </citation>
    <scope>NUCLEOTIDE SEQUENCE [LARGE SCALE GENOMIC DNA]</scope>
</reference>
<evidence type="ECO:0000313" key="2">
    <source>
        <dbReference type="Proteomes" id="UP000594454"/>
    </source>
</evidence>
<organism evidence="1 2">
    <name type="scientific">Hermetia illucens</name>
    <name type="common">Black soldier fly</name>
    <dbReference type="NCBI Taxonomy" id="343691"/>
    <lineage>
        <taxon>Eukaryota</taxon>
        <taxon>Metazoa</taxon>
        <taxon>Ecdysozoa</taxon>
        <taxon>Arthropoda</taxon>
        <taxon>Hexapoda</taxon>
        <taxon>Insecta</taxon>
        <taxon>Pterygota</taxon>
        <taxon>Neoptera</taxon>
        <taxon>Endopterygota</taxon>
        <taxon>Diptera</taxon>
        <taxon>Brachycera</taxon>
        <taxon>Stratiomyomorpha</taxon>
        <taxon>Stratiomyidae</taxon>
        <taxon>Hermetiinae</taxon>
        <taxon>Hermetia</taxon>
    </lineage>
</organism>
<evidence type="ECO:0000313" key="1">
    <source>
        <dbReference type="EMBL" id="CAD7093665.1"/>
    </source>
</evidence>
<dbReference type="AlphaFoldDB" id="A0A7R8V682"/>
<dbReference type="InParanoid" id="A0A7R8V682"/>
<gene>
    <name evidence="1" type="ORF">HERILL_LOCUS15937</name>
</gene>